<organism evidence="6 7">
    <name type="scientific">Diploptera punctata</name>
    <name type="common">Pacific beetle cockroach</name>
    <dbReference type="NCBI Taxonomy" id="6984"/>
    <lineage>
        <taxon>Eukaryota</taxon>
        <taxon>Metazoa</taxon>
        <taxon>Ecdysozoa</taxon>
        <taxon>Arthropoda</taxon>
        <taxon>Hexapoda</taxon>
        <taxon>Insecta</taxon>
        <taxon>Pterygota</taxon>
        <taxon>Neoptera</taxon>
        <taxon>Polyneoptera</taxon>
        <taxon>Dictyoptera</taxon>
        <taxon>Blattodea</taxon>
        <taxon>Blaberoidea</taxon>
        <taxon>Blaberidae</taxon>
        <taxon>Diplopterinae</taxon>
        <taxon>Diploptera</taxon>
    </lineage>
</organism>
<dbReference type="GO" id="GO:0046872">
    <property type="term" value="F:metal ion binding"/>
    <property type="evidence" value="ECO:0007669"/>
    <property type="project" value="UniProtKB-KW"/>
</dbReference>
<comment type="caution">
    <text evidence="6">The sequence shown here is derived from an EMBL/GenBank/DDBJ whole genome shotgun (WGS) entry which is preliminary data.</text>
</comment>
<sequence length="283" mass="32147">MHGGLSKFLQDGYLVLDDFLTEREVEELKKAGNDLTQNIPDESHRALFSTTDTYQSKDKYFLDSGDKISYFFEAGALDKDGKLLVEPHIALNKVGHALHWLNPVFKEYTFCEKVKETCFQLGLVDPAVVQSMYIYKNPGVGSEVIPHQDATFLYTEPVKLIGFWIALDDATTENGCLWFAPGSHRSGVHRRFIRNPDKNSEELLIYNAQAPCYPKSNFQPLPVNKGSCVLIHGQVVHRSDTNKSKSSRHAYTFHVVDMNGTTYSPDNWLQPNPEQPFPQLYKN</sequence>
<keyword evidence="3" id="KW-0408">Iron</keyword>
<comment type="similarity">
    <text evidence="4">Belongs to the PhyH family. PHYHD1 subfamily.</text>
</comment>
<feature type="region of interest" description="Disordered" evidence="5">
    <location>
        <begin position="264"/>
        <end position="283"/>
    </location>
</feature>
<dbReference type="SUPFAM" id="SSF51197">
    <property type="entry name" value="Clavaminate synthase-like"/>
    <property type="match status" value="1"/>
</dbReference>
<dbReference type="Gene3D" id="2.60.120.620">
    <property type="entry name" value="q2cbj1_9rhob like domain"/>
    <property type="match status" value="1"/>
</dbReference>
<evidence type="ECO:0000256" key="3">
    <source>
        <dbReference type="ARBA" id="ARBA00023004"/>
    </source>
</evidence>
<reference evidence="6" key="2">
    <citation type="submission" date="2023-05" db="EMBL/GenBank/DDBJ databases">
        <authorList>
            <person name="Fouks B."/>
        </authorList>
    </citation>
    <scope>NUCLEOTIDE SEQUENCE</scope>
    <source>
        <strain evidence="6">Stay&amp;Tobe</strain>
        <tissue evidence="6">Testes</tissue>
    </source>
</reference>
<evidence type="ECO:0008006" key="8">
    <source>
        <dbReference type="Google" id="ProtNLM"/>
    </source>
</evidence>
<evidence type="ECO:0000256" key="2">
    <source>
        <dbReference type="ARBA" id="ARBA00022723"/>
    </source>
</evidence>
<dbReference type="PANTHER" id="PTHR20883">
    <property type="entry name" value="PHYTANOYL-COA DIOXYGENASE DOMAIN CONTAINING 1"/>
    <property type="match status" value="1"/>
</dbReference>
<keyword evidence="2" id="KW-0479">Metal-binding</keyword>
<protein>
    <recommendedName>
        <fullName evidence="8">Phytanoyl-CoA dioxygenase domain-containing protein 1</fullName>
    </recommendedName>
</protein>
<evidence type="ECO:0000313" key="7">
    <source>
        <dbReference type="Proteomes" id="UP001233999"/>
    </source>
</evidence>
<evidence type="ECO:0000313" key="6">
    <source>
        <dbReference type="EMBL" id="KAJ9588313.1"/>
    </source>
</evidence>
<dbReference type="PANTHER" id="PTHR20883:SF15">
    <property type="entry name" value="PHYTANOYL-COA DIOXYGENASE DOMAIN-CONTAINING PROTEIN 1"/>
    <property type="match status" value="1"/>
</dbReference>
<dbReference type="Pfam" id="PF05721">
    <property type="entry name" value="PhyH"/>
    <property type="match status" value="1"/>
</dbReference>
<evidence type="ECO:0000256" key="1">
    <source>
        <dbReference type="ARBA" id="ARBA00001962"/>
    </source>
</evidence>
<dbReference type="AlphaFoldDB" id="A0AAD8EFC9"/>
<reference evidence="6" key="1">
    <citation type="journal article" date="2023" name="IScience">
        <title>Live-bearing cockroach genome reveals convergent evolutionary mechanisms linked to viviparity in insects and beyond.</title>
        <authorList>
            <person name="Fouks B."/>
            <person name="Harrison M.C."/>
            <person name="Mikhailova A.A."/>
            <person name="Marchal E."/>
            <person name="English S."/>
            <person name="Carruthers M."/>
            <person name="Jennings E.C."/>
            <person name="Chiamaka E.L."/>
            <person name="Frigard R.A."/>
            <person name="Pippel M."/>
            <person name="Attardo G.M."/>
            <person name="Benoit J.B."/>
            <person name="Bornberg-Bauer E."/>
            <person name="Tobe S.S."/>
        </authorList>
    </citation>
    <scope>NUCLEOTIDE SEQUENCE</scope>
    <source>
        <strain evidence="6">Stay&amp;Tobe</strain>
    </source>
</reference>
<accession>A0AAD8EFC9</accession>
<comment type="cofactor">
    <cofactor evidence="1">
        <name>Fe cation</name>
        <dbReference type="ChEBI" id="CHEBI:24875"/>
    </cofactor>
</comment>
<keyword evidence="7" id="KW-1185">Reference proteome</keyword>
<evidence type="ECO:0000256" key="4">
    <source>
        <dbReference type="ARBA" id="ARBA00038356"/>
    </source>
</evidence>
<dbReference type="Proteomes" id="UP001233999">
    <property type="component" value="Unassembled WGS sequence"/>
</dbReference>
<dbReference type="EMBL" id="JASPKZ010005690">
    <property type="protein sequence ID" value="KAJ9588313.1"/>
    <property type="molecule type" value="Genomic_DNA"/>
</dbReference>
<name>A0AAD8EFC9_DIPPU</name>
<gene>
    <name evidence="6" type="ORF">L9F63_018311</name>
</gene>
<dbReference type="InterPro" id="IPR008775">
    <property type="entry name" value="Phytyl_CoA_dOase-like"/>
</dbReference>
<evidence type="ECO:0000256" key="5">
    <source>
        <dbReference type="SAM" id="MobiDB-lite"/>
    </source>
</evidence>
<proteinExistence type="inferred from homology"/>